<evidence type="ECO:0000313" key="2">
    <source>
        <dbReference type="Proteomes" id="UP000554342"/>
    </source>
</evidence>
<keyword evidence="2" id="KW-1185">Reference proteome</keyword>
<gene>
    <name evidence="1" type="ORF">FHR23_000995</name>
</gene>
<name>A0A840YWQ4_9SPHN</name>
<dbReference type="RefSeq" id="WP_184001774.1">
    <property type="nucleotide sequence ID" value="NZ_BAABIF010000004.1"/>
</dbReference>
<accession>A0A840YWQ4</accession>
<reference evidence="1 2" key="1">
    <citation type="submission" date="2020-08" db="EMBL/GenBank/DDBJ databases">
        <title>Genomic Encyclopedia of Type Strains, Phase IV (KMG-IV): sequencing the most valuable type-strain genomes for metagenomic binning, comparative biology and taxonomic classification.</title>
        <authorList>
            <person name="Goeker M."/>
        </authorList>
    </citation>
    <scope>NUCLEOTIDE SEQUENCE [LARGE SCALE GENOMIC DNA]</scope>
    <source>
        <strain evidence="1 2">DSM 27203</strain>
    </source>
</reference>
<evidence type="ECO:0000313" key="1">
    <source>
        <dbReference type="EMBL" id="MBB5718088.1"/>
    </source>
</evidence>
<proteinExistence type="predicted"/>
<dbReference type="AlphaFoldDB" id="A0A840YWQ4"/>
<dbReference type="EMBL" id="JACIJI010000001">
    <property type="protein sequence ID" value="MBB5718088.1"/>
    <property type="molecule type" value="Genomic_DNA"/>
</dbReference>
<protein>
    <submittedName>
        <fullName evidence="1">Uncharacterized protein</fullName>
    </submittedName>
</protein>
<organism evidence="1 2">
    <name type="scientific">Stakelama sediminis</name>
    <dbReference type="NCBI Taxonomy" id="463200"/>
    <lineage>
        <taxon>Bacteria</taxon>
        <taxon>Pseudomonadati</taxon>
        <taxon>Pseudomonadota</taxon>
        <taxon>Alphaproteobacteria</taxon>
        <taxon>Sphingomonadales</taxon>
        <taxon>Sphingomonadaceae</taxon>
        <taxon>Stakelama</taxon>
    </lineage>
</organism>
<sequence length="116" mass="13485">MFSFFRFLSPLRAIRDLRAFMGQRRKHELWFMAASVAVTTLIIVAFAHDAHVTPPYQPPTIIYAKSWPLNRTEAQILADQKKSMAEKKVEDAKLAKLRKKNQEEFEALNNKLAPWL</sequence>
<dbReference type="Proteomes" id="UP000554342">
    <property type="component" value="Unassembled WGS sequence"/>
</dbReference>
<comment type="caution">
    <text evidence="1">The sequence shown here is derived from an EMBL/GenBank/DDBJ whole genome shotgun (WGS) entry which is preliminary data.</text>
</comment>